<keyword evidence="18" id="KW-0175">Coiled coil</keyword>
<dbReference type="FunFam" id="3.30.565.10:FF:000010">
    <property type="entry name" value="Sensor histidine kinase RcsC"/>
    <property type="match status" value="1"/>
</dbReference>
<dbReference type="KEGG" id="csn:Cyast_2022"/>
<dbReference type="InterPro" id="IPR001789">
    <property type="entry name" value="Sig_transdc_resp-reg_receiver"/>
</dbReference>
<evidence type="ECO:0000256" key="15">
    <source>
        <dbReference type="ARBA" id="ARBA00068150"/>
    </source>
</evidence>
<evidence type="ECO:0000259" key="20">
    <source>
        <dbReference type="PROSITE" id="PS50110"/>
    </source>
</evidence>
<dbReference type="PANTHER" id="PTHR45339:SF1">
    <property type="entry name" value="HYBRID SIGNAL TRANSDUCTION HISTIDINE KINASE J"/>
    <property type="match status" value="1"/>
</dbReference>
<dbReference type="SUPFAM" id="SSF52172">
    <property type="entry name" value="CheY-like"/>
    <property type="match status" value="1"/>
</dbReference>
<dbReference type="InterPro" id="IPR036097">
    <property type="entry name" value="HisK_dim/P_sf"/>
</dbReference>
<comment type="subcellular location">
    <subcellularLocation>
        <location evidence="2">Membrane</location>
    </subcellularLocation>
</comment>
<proteinExistence type="inferred from homology"/>
<dbReference type="Gene3D" id="3.40.50.2300">
    <property type="match status" value="1"/>
</dbReference>
<evidence type="ECO:0000256" key="16">
    <source>
        <dbReference type="ARBA" id="ARBA00074306"/>
    </source>
</evidence>
<dbReference type="EC" id="2.7.13.3" evidence="4"/>
<dbReference type="FunFam" id="1.10.287.130:FF:000002">
    <property type="entry name" value="Two-component osmosensing histidine kinase"/>
    <property type="match status" value="1"/>
</dbReference>
<evidence type="ECO:0000256" key="1">
    <source>
        <dbReference type="ARBA" id="ARBA00000085"/>
    </source>
</evidence>
<feature type="coiled-coil region" evidence="18">
    <location>
        <begin position="257"/>
        <end position="287"/>
    </location>
</feature>
<dbReference type="EMBL" id="CP003940">
    <property type="protein sequence ID" value="AFZ47973.1"/>
    <property type="molecule type" value="Genomic_DNA"/>
</dbReference>
<dbReference type="GO" id="GO:0000155">
    <property type="term" value="F:phosphorelay sensor kinase activity"/>
    <property type="evidence" value="ECO:0007669"/>
    <property type="project" value="InterPro"/>
</dbReference>
<evidence type="ECO:0000313" key="22">
    <source>
        <dbReference type="EMBL" id="AFZ47973.1"/>
    </source>
</evidence>
<dbReference type="CDD" id="cd00082">
    <property type="entry name" value="HisKA"/>
    <property type="match status" value="1"/>
</dbReference>
<comment type="catalytic activity">
    <reaction evidence="1">
        <text>ATP + protein L-histidine = ADP + protein N-phospho-L-histidine.</text>
        <dbReference type="EC" id="2.7.13.3"/>
    </reaction>
</comment>
<evidence type="ECO:0000256" key="12">
    <source>
        <dbReference type="ARBA" id="ARBA00023012"/>
    </source>
</evidence>
<keyword evidence="13" id="KW-0472">Membrane</keyword>
<dbReference type="CDD" id="cd16922">
    <property type="entry name" value="HATPase_EvgS-ArcB-TorS-like"/>
    <property type="match status" value="1"/>
</dbReference>
<dbReference type="STRING" id="292563.Cyast_2022"/>
<evidence type="ECO:0000256" key="5">
    <source>
        <dbReference type="ARBA" id="ARBA00022553"/>
    </source>
</evidence>
<dbReference type="Pfam" id="PF00512">
    <property type="entry name" value="HisKA"/>
    <property type="match status" value="1"/>
</dbReference>
<reference evidence="23" key="1">
    <citation type="journal article" date="2013" name="Proc. Natl. Acad. Sci. U.S.A.">
        <title>Improving the coverage of the cyanobacterial phylum using diversity-driven genome sequencing.</title>
        <authorList>
            <person name="Shih P.M."/>
            <person name="Wu D."/>
            <person name="Latifi A."/>
            <person name="Axen S.D."/>
            <person name="Fewer D.P."/>
            <person name="Talla E."/>
            <person name="Calteau A."/>
            <person name="Cai F."/>
            <person name="Tandeau de Marsac N."/>
            <person name="Rippka R."/>
            <person name="Herdman M."/>
            <person name="Sivonen K."/>
            <person name="Coursin T."/>
            <person name="Laurent T."/>
            <person name="Goodwin L."/>
            <person name="Nolan M."/>
            <person name="Davenport K.W."/>
            <person name="Han C.S."/>
            <person name="Rubin E.M."/>
            <person name="Eisen J.A."/>
            <person name="Woyke T."/>
            <person name="Gugger M."/>
            <person name="Kerfeld C.A."/>
        </authorList>
    </citation>
    <scope>NUCLEOTIDE SEQUENCE [LARGE SCALE GENOMIC DNA]</scope>
    <source>
        <strain evidence="23">ATCC 29140 / PCC 7202</strain>
    </source>
</reference>
<dbReference type="SMART" id="SM00387">
    <property type="entry name" value="HATPase_c"/>
    <property type="match status" value="1"/>
</dbReference>
<evidence type="ECO:0000256" key="11">
    <source>
        <dbReference type="ARBA" id="ARBA00022989"/>
    </source>
</evidence>
<dbReference type="PROSITE" id="PS50110">
    <property type="entry name" value="RESPONSE_REGULATORY"/>
    <property type="match status" value="1"/>
</dbReference>
<dbReference type="HOGENOM" id="CLU_000445_114_62_3"/>
<dbReference type="PRINTS" id="PR00344">
    <property type="entry name" value="BCTRLSENSOR"/>
</dbReference>
<evidence type="ECO:0000256" key="2">
    <source>
        <dbReference type="ARBA" id="ARBA00004370"/>
    </source>
</evidence>
<evidence type="ECO:0000256" key="18">
    <source>
        <dbReference type="SAM" id="Coils"/>
    </source>
</evidence>
<evidence type="ECO:0000313" key="23">
    <source>
        <dbReference type="Proteomes" id="UP000010483"/>
    </source>
</evidence>
<feature type="modified residue" description="4-aspartylphosphate" evidence="17">
    <location>
        <position position="623"/>
    </location>
</feature>
<dbReference type="SMART" id="SM00448">
    <property type="entry name" value="REC"/>
    <property type="match status" value="1"/>
</dbReference>
<evidence type="ECO:0000259" key="19">
    <source>
        <dbReference type="PROSITE" id="PS50109"/>
    </source>
</evidence>
<feature type="domain" description="Response regulatory" evidence="20">
    <location>
        <begin position="574"/>
        <end position="691"/>
    </location>
</feature>
<dbReference type="InterPro" id="IPR042240">
    <property type="entry name" value="CHASE_sf"/>
</dbReference>
<dbReference type="PROSITE" id="PS50109">
    <property type="entry name" value="HIS_KIN"/>
    <property type="match status" value="1"/>
</dbReference>
<dbReference type="Gene3D" id="3.30.450.350">
    <property type="entry name" value="CHASE domain"/>
    <property type="match status" value="1"/>
</dbReference>
<evidence type="ECO:0000256" key="6">
    <source>
        <dbReference type="ARBA" id="ARBA00022679"/>
    </source>
</evidence>
<keyword evidence="12" id="KW-0902">Two-component regulatory system</keyword>
<dbReference type="BioCyc" id="CSTA292563:G1353-2027-MONOMER"/>
<keyword evidence="9 22" id="KW-0418">Kinase</keyword>
<dbReference type="SMART" id="SM00388">
    <property type="entry name" value="HisKA"/>
    <property type="match status" value="1"/>
</dbReference>
<dbReference type="SUPFAM" id="SSF47384">
    <property type="entry name" value="Homodimeric domain of signal transducing histidine kinase"/>
    <property type="match status" value="1"/>
</dbReference>
<evidence type="ECO:0000256" key="7">
    <source>
        <dbReference type="ARBA" id="ARBA00022692"/>
    </source>
</evidence>
<dbReference type="PANTHER" id="PTHR45339">
    <property type="entry name" value="HYBRID SIGNAL TRANSDUCTION HISTIDINE KINASE J"/>
    <property type="match status" value="1"/>
</dbReference>
<evidence type="ECO:0000256" key="4">
    <source>
        <dbReference type="ARBA" id="ARBA00012438"/>
    </source>
</evidence>
<dbReference type="InterPro" id="IPR011006">
    <property type="entry name" value="CheY-like_superfamily"/>
</dbReference>
<evidence type="ECO:0000256" key="8">
    <source>
        <dbReference type="ARBA" id="ARBA00022741"/>
    </source>
</evidence>
<evidence type="ECO:0000256" key="3">
    <source>
        <dbReference type="ARBA" id="ARBA00006402"/>
    </source>
</evidence>
<comment type="similarity">
    <text evidence="3">In the N-terminal section; belongs to the phytochrome family.</text>
</comment>
<keyword evidence="5 17" id="KW-0597">Phosphoprotein</keyword>
<dbReference type="InterPro" id="IPR006189">
    <property type="entry name" value="CHASE_dom"/>
</dbReference>
<organism evidence="22 23">
    <name type="scientific">Cyanobacterium stanieri (strain ATCC 29140 / PCC 7202)</name>
    <dbReference type="NCBI Taxonomy" id="292563"/>
    <lineage>
        <taxon>Bacteria</taxon>
        <taxon>Bacillati</taxon>
        <taxon>Cyanobacteriota</taxon>
        <taxon>Cyanophyceae</taxon>
        <taxon>Oscillatoriophycideae</taxon>
        <taxon>Chroococcales</taxon>
        <taxon>Geminocystaceae</taxon>
        <taxon>Cyanobacterium</taxon>
    </lineage>
</organism>
<dbReference type="PROSITE" id="PS50839">
    <property type="entry name" value="CHASE"/>
    <property type="match status" value="1"/>
</dbReference>
<sequence>MTGVAFFLHYLLTIQETKQMEQKISSQLIATEAKIQNKLALEIDGLQGFVSGWEFRRGYDRLEWENDISNYLKTRSGYQAIEWVDKDYFIRWVVPEKGNENAVDLYLAFEEKRANALSIATQTKSTYISPKVDLVQGVKGFIVYNPIFIDDEFEGLILGVFNINSFFYRLLRDESIAGYQVFIYDNNSLIYSTTYTEEKDNIWWRSSRVFTYRGIRWEIVLIPNGTLINESKSPLPLVVLIAGLTISWLLVWGVNSLLEVSQRNILLEKARKEAEQANNAKSQFLAMMSHEIRTPLNGLFGILNLLKSTPLNSEQKDFIQTIEDSSKSLLLIINDILDFSKIESGKLELVIEDFNLQKCIKNVIDLLSFQAKSQGLDLKLFWDSDTPINLRGDVGRLRQVLINLISNALKFTEEGEVTVTVSSRRLQGVLDGTLEGNKDYLIHFAVKDTGIGIAKENQDKLFNPFVQADGAINRRYGGTGLGLVISRRLARLMGGDIWFKSELGVGSTFYFTVKVDSAPCETDSVGIAPKSVSGEITPCQNHDKQESPINYPLAKTVTINNHTSPSQTLENSLKILIAEDNPVNQKVALLLLKKLGYYPHIAINGLEVLDAVKKDCYDVILMDMQMPEMDGLSATEWIRINVDSTMQPYIIAMTANATKADEKRCFEAGMDDYISKPFEFQVLTEKLNLLEMAISQV</sequence>
<evidence type="ECO:0000256" key="14">
    <source>
        <dbReference type="ARBA" id="ARBA00064003"/>
    </source>
</evidence>
<dbReference type="Gene3D" id="1.10.287.130">
    <property type="match status" value="1"/>
</dbReference>
<dbReference type="Gene3D" id="3.30.565.10">
    <property type="entry name" value="Histidine kinase-like ATPase, C-terminal domain"/>
    <property type="match status" value="1"/>
</dbReference>
<dbReference type="Proteomes" id="UP000010483">
    <property type="component" value="Chromosome"/>
</dbReference>
<dbReference type="InterPro" id="IPR005467">
    <property type="entry name" value="His_kinase_dom"/>
</dbReference>
<keyword evidence="23" id="KW-1185">Reference proteome</keyword>
<feature type="domain" description="CHASE" evidence="21">
    <location>
        <begin position="85"/>
        <end position="170"/>
    </location>
</feature>
<dbReference type="eggNOG" id="COG2205">
    <property type="taxonomic scope" value="Bacteria"/>
</dbReference>
<keyword evidence="8" id="KW-0547">Nucleotide-binding</keyword>
<keyword evidence="10" id="KW-0067">ATP-binding</keyword>
<dbReference type="InterPro" id="IPR003661">
    <property type="entry name" value="HisK_dim/P_dom"/>
</dbReference>
<dbReference type="SUPFAM" id="SSF55874">
    <property type="entry name" value="ATPase domain of HSP90 chaperone/DNA topoisomerase II/histidine kinase"/>
    <property type="match status" value="1"/>
</dbReference>
<dbReference type="Pfam" id="PF00072">
    <property type="entry name" value="Response_reg"/>
    <property type="match status" value="1"/>
</dbReference>
<keyword evidence="7" id="KW-0812">Transmembrane</keyword>
<accession>K9YPC9</accession>
<evidence type="ECO:0000256" key="9">
    <source>
        <dbReference type="ARBA" id="ARBA00022777"/>
    </source>
</evidence>
<comment type="subunit">
    <text evidence="14">At low DSF concentrations, interacts with RpfF.</text>
</comment>
<evidence type="ECO:0000256" key="10">
    <source>
        <dbReference type="ARBA" id="ARBA00022840"/>
    </source>
</evidence>
<keyword evidence="11" id="KW-1133">Transmembrane helix</keyword>
<feature type="domain" description="Histidine kinase" evidence="19">
    <location>
        <begin position="287"/>
        <end position="517"/>
    </location>
</feature>
<dbReference type="InterPro" id="IPR004358">
    <property type="entry name" value="Sig_transdc_His_kin-like_C"/>
</dbReference>
<dbReference type="Pfam" id="PF02518">
    <property type="entry name" value="HATPase_c"/>
    <property type="match status" value="1"/>
</dbReference>
<evidence type="ECO:0000256" key="17">
    <source>
        <dbReference type="PROSITE-ProRule" id="PRU00169"/>
    </source>
</evidence>
<evidence type="ECO:0000256" key="13">
    <source>
        <dbReference type="ARBA" id="ARBA00023136"/>
    </source>
</evidence>
<keyword evidence="6" id="KW-0808">Transferase</keyword>
<dbReference type="GO" id="GO:0005524">
    <property type="term" value="F:ATP binding"/>
    <property type="evidence" value="ECO:0007669"/>
    <property type="project" value="UniProtKB-KW"/>
</dbReference>
<name>K9YPC9_CYASC</name>
<evidence type="ECO:0000259" key="21">
    <source>
        <dbReference type="PROSITE" id="PS50839"/>
    </source>
</evidence>
<dbReference type="Pfam" id="PF03924">
    <property type="entry name" value="CHASE"/>
    <property type="match status" value="1"/>
</dbReference>
<dbReference type="InterPro" id="IPR003594">
    <property type="entry name" value="HATPase_dom"/>
</dbReference>
<dbReference type="CDD" id="cd17546">
    <property type="entry name" value="REC_hyHK_CKI1_RcsC-like"/>
    <property type="match status" value="1"/>
</dbReference>
<dbReference type="GO" id="GO:0016020">
    <property type="term" value="C:membrane"/>
    <property type="evidence" value="ECO:0007669"/>
    <property type="project" value="UniProtKB-SubCell"/>
</dbReference>
<protein>
    <recommendedName>
        <fullName evidence="16">Circadian input-output histidine kinase CikA</fullName>
        <ecNumber evidence="4">2.7.13.3</ecNumber>
    </recommendedName>
    <alternativeName>
        <fullName evidence="15">Sensory/regulatory protein RpfC</fullName>
    </alternativeName>
</protein>
<dbReference type="AlphaFoldDB" id="K9YPC9"/>
<dbReference type="SMART" id="SM01079">
    <property type="entry name" value="CHASE"/>
    <property type="match status" value="1"/>
</dbReference>
<dbReference type="InterPro" id="IPR036890">
    <property type="entry name" value="HATPase_C_sf"/>
</dbReference>
<gene>
    <name evidence="22" type="ordered locus">Cyast_2022</name>
</gene>